<reference evidence="2" key="1">
    <citation type="submission" date="2016-10" db="EMBL/GenBank/DDBJ databases">
        <authorList>
            <person name="Varghese N."/>
            <person name="Submissions S."/>
        </authorList>
    </citation>
    <scope>NUCLEOTIDE SEQUENCE [LARGE SCALE GENOMIC DNA]</scope>
    <source>
        <strain evidence="2">JCM 21621</strain>
    </source>
</reference>
<name>A0A1G9YVG0_9PSED</name>
<dbReference type="OrthoDB" id="6892207at2"/>
<dbReference type="AlphaFoldDB" id="A0A1G9YVG0"/>
<dbReference type="STRING" id="198616.SAMN05216193_101199"/>
<dbReference type="RefSeq" id="WP_084310443.1">
    <property type="nucleotide sequence ID" value="NZ_FNIJ01000001.1"/>
</dbReference>
<organism evidence="1 2">
    <name type="scientific">Pseudomonas jinjuensis</name>
    <dbReference type="NCBI Taxonomy" id="198616"/>
    <lineage>
        <taxon>Bacteria</taxon>
        <taxon>Pseudomonadati</taxon>
        <taxon>Pseudomonadota</taxon>
        <taxon>Gammaproteobacteria</taxon>
        <taxon>Pseudomonadales</taxon>
        <taxon>Pseudomonadaceae</taxon>
        <taxon>Pseudomonas</taxon>
    </lineage>
</organism>
<evidence type="ECO:0008006" key="3">
    <source>
        <dbReference type="Google" id="ProtNLM"/>
    </source>
</evidence>
<evidence type="ECO:0000313" key="1">
    <source>
        <dbReference type="EMBL" id="SDN12343.1"/>
    </source>
</evidence>
<accession>A0A1G9YVG0</accession>
<dbReference type="Proteomes" id="UP000242957">
    <property type="component" value="Unassembled WGS sequence"/>
</dbReference>
<protein>
    <recommendedName>
        <fullName evidence="3">Thioredoxin</fullName>
    </recommendedName>
</protein>
<gene>
    <name evidence="1" type="ORF">SAMN05216193_101199</name>
</gene>
<sequence>MRITMVKKVLADGQDCRKCREVQERLEKGGYLGRIDRTLVADERNPAGTGWMIAAQYGVDSAPFFVVRHDDGREEVYTVFLKFLHEVLESREETPLDSPEALAELARRDDLDFL</sequence>
<dbReference type="EMBL" id="FNIJ01000001">
    <property type="protein sequence ID" value="SDN12343.1"/>
    <property type="molecule type" value="Genomic_DNA"/>
</dbReference>
<proteinExistence type="predicted"/>
<evidence type="ECO:0000313" key="2">
    <source>
        <dbReference type="Proteomes" id="UP000242957"/>
    </source>
</evidence>
<keyword evidence="2" id="KW-1185">Reference proteome</keyword>